<feature type="transmembrane region" description="Helical" evidence="1">
    <location>
        <begin position="6"/>
        <end position="24"/>
    </location>
</feature>
<keyword evidence="1" id="KW-0472">Membrane</keyword>
<evidence type="ECO:0000313" key="3">
    <source>
        <dbReference type="Proteomes" id="UP000261520"/>
    </source>
</evidence>
<evidence type="ECO:0008006" key="4">
    <source>
        <dbReference type="Google" id="ProtNLM"/>
    </source>
</evidence>
<dbReference type="Ensembl" id="ENSPMGT00000031021.1">
    <property type="protein sequence ID" value="ENSPMGP00000029141.1"/>
    <property type="gene ID" value="ENSPMGG00000023455.1"/>
</dbReference>
<dbReference type="Gene3D" id="3.90.660.10">
    <property type="match status" value="1"/>
</dbReference>
<keyword evidence="1" id="KW-1133">Transmembrane helix</keyword>
<dbReference type="AlphaFoldDB" id="A0A3B4BK42"/>
<dbReference type="InterPro" id="IPR036188">
    <property type="entry name" value="FAD/NAD-bd_sf"/>
</dbReference>
<organism evidence="2 3">
    <name type="scientific">Periophthalmus magnuspinnatus</name>
    <dbReference type="NCBI Taxonomy" id="409849"/>
    <lineage>
        <taxon>Eukaryota</taxon>
        <taxon>Metazoa</taxon>
        <taxon>Chordata</taxon>
        <taxon>Craniata</taxon>
        <taxon>Vertebrata</taxon>
        <taxon>Euteleostomi</taxon>
        <taxon>Actinopterygii</taxon>
        <taxon>Neopterygii</taxon>
        <taxon>Teleostei</taxon>
        <taxon>Neoteleostei</taxon>
        <taxon>Acanthomorphata</taxon>
        <taxon>Gobiaria</taxon>
        <taxon>Gobiiformes</taxon>
        <taxon>Gobioidei</taxon>
        <taxon>Gobiidae</taxon>
        <taxon>Oxudercinae</taxon>
        <taxon>Periophthalmus</taxon>
    </lineage>
</organism>
<sequence length="145" mass="16335">MTAEIWDVIVVGAGLSGLSAAHVLRKRNSKLKILVLEGKDRVGGRTVTCEIPAANGKDRWDFGGQWVGSSHVIVQCCEVKKSNIVDLYTYYVRTYVYIFYKIGFFLPFNHVTLLSSCQKTYLEFYFCTHACFINGHSHFAQIVAS</sequence>
<keyword evidence="3" id="KW-1185">Reference proteome</keyword>
<dbReference type="Proteomes" id="UP000261520">
    <property type="component" value="Unplaced"/>
</dbReference>
<proteinExistence type="predicted"/>
<reference evidence="2" key="1">
    <citation type="submission" date="2025-08" db="UniProtKB">
        <authorList>
            <consortium name="Ensembl"/>
        </authorList>
    </citation>
    <scope>IDENTIFICATION</scope>
</reference>
<dbReference type="STRING" id="409849.ENSPMGP00000029141"/>
<protein>
    <recommendedName>
        <fullName evidence="4">Amine oxidase domain-containing protein</fullName>
    </recommendedName>
</protein>
<dbReference type="Pfam" id="PF13450">
    <property type="entry name" value="NAD_binding_8"/>
    <property type="match status" value="1"/>
</dbReference>
<dbReference type="PANTHER" id="PTHR43563">
    <property type="entry name" value="AMINE OXIDASE"/>
    <property type="match status" value="1"/>
</dbReference>
<accession>A0A3B4BK42</accession>
<evidence type="ECO:0000256" key="1">
    <source>
        <dbReference type="SAM" id="Phobius"/>
    </source>
</evidence>
<keyword evidence="1" id="KW-0812">Transmembrane</keyword>
<dbReference type="PANTHER" id="PTHR43563:SF14">
    <property type="entry name" value="AMINE OXIDASE"/>
    <property type="match status" value="1"/>
</dbReference>
<dbReference type="GO" id="GO:0016491">
    <property type="term" value="F:oxidoreductase activity"/>
    <property type="evidence" value="ECO:0007669"/>
    <property type="project" value="UniProtKB-ARBA"/>
</dbReference>
<dbReference type="InterPro" id="IPR050703">
    <property type="entry name" value="Flavin_MAO"/>
</dbReference>
<dbReference type="SUPFAM" id="SSF51905">
    <property type="entry name" value="FAD/NAD(P)-binding domain"/>
    <property type="match status" value="1"/>
</dbReference>
<dbReference type="Gene3D" id="3.50.50.60">
    <property type="entry name" value="FAD/NAD(P)-binding domain"/>
    <property type="match status" value="1"/>
</dbReference>
<reference evidence="2" key="2">
    <citation type="submission" date="2025-09" db="UniProtKB">
        <authorList>
            <consortium name="Ensembl"/>
        </authorList>
    </citation>
    <scope>IDENTIFICATION</scope>
</reference>
<name>A0A3B4BK42_9GOBI</name>
<evidence type="ECO:0000313" key="2">
    <source>
        <dbReference type="Ensembl" id="ENSPMGP00000029141.1"/>
    </source>
</evidence>